<feature type="region of interest" description="Disordered" evidence="1">
    <location>
        <begin position="50"/>
        <end position="70"/>
    </location>
</feature>
<dbReference type="RefSeq" id="WP_093201214.1">
    <property type="nucleotide sequence ID" value="NZ_FNGS01000003.1"/>
</dbReference>
<organism evidence="2 3">
    <name type="scientific">Siphonobacter aquaeclarae</name>
    <dbReference type="NCBI Taxonomy" id="563176"/>
    <lineage>
        <taxon>Bacteria</taxon>
        <taxon>Pseudomonadati</taxon>
        <taxon>Bacteroidota</taxon>
        <taxon>Cytophagia</taxon>
        <taxon>Cytophagales</taxon>
        <taxon>Cytophagaceae</taxon>
        <taxon>Siphonobacter</taxon>
    </lineage>
</organism>
<protein>
    <submittedName>
        <fullName evidence="2">Uncharacterized protein</fullName>
    </submittedName>
</protein>
<dbReference type="EMBL" id="FNGS01000003">
    <property type="protein sequence ID" value="SDL86812.1"/>
    <property type="molecule type" value="Genomic_DNA"/>
</dbReference>
<evidence type="ECO:0000313" key="3">
    <source>
        <dbReference type="Proteomes" id="UP000198901"/>
    </source>
</evidence>
<keyword evidence="3" id="KW-1185">Reference proteome</keyword>
<gene>
    <name evidence="2" type="ORF">SAMN04488090_2040</name>
</gene>
<reference evidence="2 3" key="1">
    <citation type="submission" date="2016-10" db="EMBL/GenBank/DDBJ databases">
        <authorList>
            <person name="de Groot N.N."/>
        </authorList>
    </citation>
    <scope>NUCLEOTIDE SEQUENCE [LARGE SCALE GENOMIC DNA]</scope>
    <source>
        <strain evidence="2 3">DSM 21668</strain>
    </source>
</reference>
<dbReference type="OrthoDB" id="963297at2"/>
<dbReference type="Proteomes" id="UP000198901">
    <property type="component" value="Unassembled WGS sequence"/>
</dbReference>
<accession>A0A1G9NJR1</accession>
<sequence length="114" mass="12632">MKFFRSAFRKISFLMVALLLVTSVQGYSMGTPHRLYSGRGIVSKLAQKTSRLVHPKQQSRNESDSKSAASGSYQTVTHSLVSLLLGWAVHLFTSNEEMAATPKQSHASLYPCRV</sequence>
<evidence type="ECO:0000313" key="2">
    <source>
        <dbReference type="EMBL" id="SDL86812.1"/>
    </source>
</evidence>
<name>A0A1G9NJR1_9BACT</name>
<proteinExistence type="predicted"/>
<evidence type="ECO:0000256" key="1">
    <source>
        <dbReference type="SAM" id="MobiDB-lite"/>
    </source>
</evidence>
<dbReference type="AlphaFoldDB" id="A0A1G9NJR1"/>